<feature type="compositionally biased region" description="Acidic residues" evidence="1">
    <location>
        <begin position="115"/>
        <end position="125"/>
    </location>
</feature>
<feature type="region of interest" description="Disordered" evidence="1">
    <location>
        <begin position="344"/>
        <end position="363"/>
    </location>
</feature>
<evidence type="ECO:0000313" key="2">
    <source>
        <dbReference type="EMBL" id="CAD9709986.1"/>
    </source>
</evidence>
<feature type="region of interest" description="Disordered" evidence="1">
    <location>
        <begin position="159"/>
        <end position="184"/>
    </location>
</feature>
<feature type="compositionally biased region" description="Basic residues" evidence="1">
    <location>
        <begin position="19"/>
        <end position="28"/>
    </location>
</feature>
<organism evidence="2">
    <name type="scientific">Rhizochromulina marina</name>
    <dbReference type="NCBI Taxonomy" id="1034831"/>
    <lineage>
        <taxon>Eukaryota</taxon>
        <taxon>Sar</taxon>
        <taxon>Stramenopiles</taxon>
        <taxon>Ochrophyta</taxon>
        <taxon>Dictyochophyceae</taxon>
        <taxon>Rhizochromulinales</taxon>
        <taxon>Rhizochromulina</taxon>
    </lineage>
</organism>
<gene>
    <name evidence="2" type="ORF">RMAR1173_LOCUS20979</name>
</gene>
<protein>
    <submittedName>
        <fullName evidence="2">Uncharacterized protein</fullName>
    </submittedName>
</protein>
<sequence>MAGGLEGTTISASTLAMLRHTKRVRSKRQGKEGSEGRHQEDKETDPRRKEEERKQKAKQKAKARREQALRTLDTLMRRPEWKKRAMLSRSWSSSRLMVASASFDRDWQWGADEVEEYPSDEDEDAKEVPKSRMGNAESDRHMRFDDCRHCTFQPKVGRGWKGESKAADDEDEDADAKDDGGAPPFVKAFIRRQDGWVKKTRAEKEHTRGKMEYEALLTRKICPECCLANGTPVFQSYDEFLEKRDVCTACGNKYVRQTNWAAVRDDFFRNAENFQARKEKNLTELRKTHFEEPCDSRLVTKRTYDVTTDKSKIEPVFLTYSNDKERELLWKRFLIRTADDNRRRQKEQKRWARETEDAPLDPECTFRPAVTQLDGNPMLRELQERLDSTTFEERNEEDVNRRHQRQEDLKLEKPSEENLPGYLSDRRGWLYEERAAQKHGAGYWEAKGSPLMGDMVAPRWEPKTLNRAAAEPKL</sequence>
<feature type="compositionally biased region" description="Basic and acidic residues" evidence="1">
    <location>
        <begin position="29"/>
        <end position="54"/>
    </location>
</feature>
<feature type="region of interest" description="Disordered" evidence="1">
    <location>
        <begin position="1"/>
        <end position="75"/>
    </location>
</feature>
<proteinExistence type="predicted"/>
<feature type="region of interest" description="Disordered" evidence="1">
    <location>
        <begin position="115"/>
        <end position="136"/>
    </location>
</feature>
<feature type="compositionally biased region" description="Basic and acidic residues" evidence="1">
    <location>
        <begin position="388"/>
        <end position="416"/>
    </location>
</feature>
<dbReference type="AlphaFoldDB" id="A0A7S2WWF8"/>
<dbReference type="EMBL" id="HBHJ01031703">
    <property type="protein sequence ID" value="CAD9709986.1"/>
    <property type="molecule type" value="Transcribed_RNA"/>
</dbReference>
<accession>A0A7S2WWF8</accession>
<feature type="region of interest" description="Disordered" evidence="1">
    <location>
        <begin position="388"/>
        <end position="418"/>
    </location>
</feature>
<reference evidence="2" key="1">
    <citation type="submission" date="2021-01" db="EMBL/GenBank/DDBJ databases">
        <authorList>
            <person name="Corre E."/>
            <person name="Pelletier E."/>
            <person name="Niang G."/>
            <person name="Scheremetjew M."/>
            <person name="Finn R."/>
            <person name="Kale V."/>
            <person name="Holt S."/>
            <person name="Cochrane G."/>
            <person name="Meng A."/>
            <person name="Brown T."/>
            <person name="Cohen L."/>
        </authorList>
    </citation>
    <scope>NUCLEOTIDE SEQUENCE</scope>
    <source>
        <strain evidence="2">CCMP1243</strain>
    </source>
</reference>
<name>A0A7S2WWF8_9STRA</name>
<evidence type="ECO:0000256" key="1">
    <source>
        <dbReference type="SAM" id="MobiDB-lite"/>
    </source>
</evidence>
<feature type="compositionally biased region" description="Basic and acidic residues" evidence="1">
    <location>
        <begin position="344"/>
        <end position="356"/>
    </location>
</feature>